<dbReference type="InterPro" id="IPR027954">
    <property type="entry name" value="Transcobalamin-like_C"/>
</dbReference>
<sequence length="173" mass="18042">MKHMRFILSFALVALIAVGALTGCGDNSNTPTGGTPPTETSQGESPPPSGQQAPSDPPDGASDGTQTDGDAQDIGEGQTVFRFEVTGADGNTAAWNVHTDEDTVGAALIAVGLIEGEESSYGLYVKTVDGITADYDVDQSYWAFNIDGEYAMSGVDTTDIDPGKTYAFIYTKD</sequence>
<feature type="chain" id="PRO_5032345387" description="Transcobalamin-like C-terminal domain-containing protein" evidence="2">
    <location>
        <begin position="23"/>
        <end position="173"/>
    </location>
</feature>
<reference evidence="4" key="1">
    <citation type="submission" date="2012-03" db="EMBL/GenBank/DDBJ databases">
        <title>Functional metagenomics reveals considerable lignocellulase gene clusters in the gut microbiome of a wood-feeding higher termite.</title>
        <authorList>
            <person name="Liu N."/>
        </authorList>
    </citation>
    <scope>NUCLEOTIDE SEQUENCE</scope>
</reference>
<name>A0A806JZM5_9BACT</name>
<dbReference type="Gene3D" id="2.170.130.30">
    <property type="match status" value="1"/>
</dbReference>
<dbReference type="AlphaFoldDB" id="A0A806JZM5"/>
<feature type="signal peptide" evidence="2">
    <location>
        <begin position="1"/>
        <end position="22"/>
    </location>
</feature>
<dbReference type="Pfam" id="PF14478">
    <property type="entry name" value="DUF4430"/>
    <property type="match status" value="1"/>
</dbReference>
<accession>A0A806JZM5</accession>
<evidence type="ECO:0000256" key="2">
    <source>
        <dbReference type="SAM" id="SignalP"/>
    </source>
</evidence>
<feature type="compositionally biased region" description="Low complexity" evidence="1">
    <location>
        <begin position="30"/>
        <end position="40"/>
    </location>
</feature>
<evidence type="ECO:0000313" key="4">
    <source>
        <dbReference type="EMBL" id="AGS52668.1"/>
    </source>
</evidence>
<dbReference type="PROSITE" id="PS51257">
    <property type="entry name" value="PROKAR_LIPOPROTEIN"/>
    <property type="match status" value="1"/>
</dbReference>
<feature type="region of interest" description="Disordered" evidence="1">
    <location>
        <begin position="25"/>
        <end position="78"/>
    </location>
</feature>
<dbReference type="EMBL" id="JQ844204">
    <property type="protein sequence ID" value="AGS52668.1"/>
    <property type="molecule type" value="Genomic_DNA"/>
</dbReference>
<evidence type="ECO:0000259" key="3">
    <source>
        <dbReference type="Pfam" id="PF14478"/>
    </source>
</evidence>
<protein>
    <recommendedName>
        <fullName evidence="3">Transcobalamin-like C-terminal domain-containing protein</fullName>
    </recommendedName>
</protein>
<feature type="domain" description="Transcobalamin-like C-terminal" evidence="3">
    <location>
        <begin position="102"/>
        <end position="169"/>
    </location>
</feature>
<evidence type="ECO:0000256" key="1">
    <source>
        <dbReference type="SAM" id="MobiDB-lite"/>
    </source>
</evidence>
<keyword evidence="2" id="KW-0732">Signal</keyword>
<proteinExistence type="predicted"/>
<organism evidence="4">
    <name type="scientific">uncultured bacterium contig00045</name>
    <dbReference type="NCBI Taxonomy" id="1181531"/>
    <lineage>
        <taxon>Bacteria</taxon>
        <taxon>environmental samples</taxon>
    </lineage>
</organism>